<name>A0AAE1BDD4_9GAST</name>
<dbReference type="AlphaFoldDB" id="A0AAE1BDD4"/>
<keyword evidence="2" id="KW-1185">Reference proteome</keyword>
<sequence>MVEDSDVLYNYNVRTARKQLKPLSFWNINSSLGDNMLQMKRKTCFQHRENSHDQQHHVLSEPFTALHENLERSAPAPTGAFLHKTYRGSTVETRVIAGRPGHRTPGRTPNAAQVRVNTQICSYSQVTNSSLRYARLTTERIPCGHFASVLTLHAAQ</sequence>
<accession>A0AAE1BDD4</accession>
<evidence type="ECO:0000313" key="1">
    <source>
        <dbReference type="EMBL" id="KAK3804219.1"/>
    </source>
</evidence>
<proteinExistence type="predicted"/>
<gene>
    <name evidence="1" type="ORF">RRG08_040728</name>
</gene>
<comment type="caution">
    <text evidence="1">The sequence shown here is derived from an EMBL/GenBank/DDBJ whole genome shotgun (WGS) entry which is preliminary data.</text>
</comment>
<protein>
    <submittedName>
        <fullName evidence="1">Uncharacterized protein</fullName>
    </submittedName>
</protein>
<dbReference type="EMBL" id="JAWDGP010000029">
    <property type="protein sequence ID" value="KAK3804219.1"/>
    <property type="molecule type" value="Genomic_DNA"/>
</dbReference>
<evidence type="ECO:0000313" key="2">
    <source>
        <dbReference type="Proteomes" id="UP001283361"/>
    </source>
</evidence>
<reference evidence="1" key="1">
    <citation type="journal article" date="2023" name="G3 (Bethesda)">
        <title>A reference genome for the long-term kleptoplast-retaining sea slug Elysia crispata morphotype clarki.</title>
        <authorList>
            <person name="Eastman K.E."/>
            <person name="Pendleton A.L."/>
            <person name="Shaikh M.A."/>
            <person name="Suttiyut T."/>
            <person name="Ogas R."/>
            <person name="Tomko P."/>
            <person name="Gavelis G."/>
            <person name="Widhalm J.R."/>
            <person name="Wisecaver J.H."/>
        </authorList>
    </citation>
    <scope>NUCLEOTIDE SEQUENCE</scope>
    <source>
        <strain evidence="1">ECLA1</strain>
    </source>
</reference>
<dbReference type="Proteomes" id="UP001283361">
    <property type="component" value="Unassembled WGS sequence"/>
</dbReference>
<organism evidence="1 2">
    <name type="scientific">Elysia crispata</name>
    <name type="common">lettuce slug</name>
    <dbReference type="NCBI Taxonomy" id="231223"/>
    <lineage>
        <taxon>Eukaryota</taxon>
        <taxon>Metazoa</taxon>
        <taxon>Spiralia</taxon>
        <taxon>Lophotrochozoa</taxon>
        <taxon>Mollusca</taxon>
        <taxon>Gastropoda</taxon>
        <taxon>Heterobranchia</taxon>
        <taxon>Euthyneura</taxon>
        <taxon>Panpulmonata</taxon>
        <taxon>Sacoglossa</taxon>
        <taxon>Placobranchoidea</taxon>
        <taxon>Plakobranchidae</taxon>
        <taxon>Elysia</taxon>
    </lineage>
</organism>